<evidence type="ECO:0000313" key="2">
    <source>
        <dbReference type="Proteomes" id="UP000308133"/>
    </source>
</evidence>
<reference evidence="1 2" key="1">
    <citation type="submission" date="2018-02" db="EMBL/GenBank/DDBJ databases">
        <title>Draft genome sequences of Elsinoe sp., causing black scab on jojoba.</title>
        <authorList>
            <person name="Stodart B."/>
            <person name="Jeffress S."/>
            <person name="Ash G."/>
            <person name="Arun Chinnappa K."/>
        </authorList>
    </citation>
    <scope>NUCLEOTIDE SEQUENCE [LARGE SCALE GENOMIC DNA]</scope>
    <source>
        <strain evidence="1 2">Hillstone_2</strain>
    </source>
</reference>
<sequence length="206" mass="24243">MGYGPGEVSEAVRFRYMLRAEGVTIWGWVMYRCTYQSDAQWQTFMDIVNSRVREQLEYDGDLHLMDTLDWHVQEDQRYASASKDEIRNIRDDISQGERDPRWRYCIAVDQQCLESVISGAYPEFAALNDYGYVYLIDSTWGEEPEGEERELNDEDDDEPPIEGCVKEDIGVIKLDTRVVGPRWFLLMWGIGWEDQYKRIPERVDLT</sequence>
<gene>
    <name evidence="1" type="ORF">C1H76_6501</name>
</gene>
<protein>
    <submittedName>
        <fullName evidence="1">Uncharacterized protein</fullName>
    </submittedName>
</protein>
<comment type="caution">
    <text evidence="1">The sequence shown here is derived from an EMBL/GenBank/DDBJ whole genome shotgun (WGS) entry which is preliminary data.</text>
</comment>
<evidence type="ECO:0000313" key="1">
    <source>
        <dbReference type="EMBL" id="TKX21427.1"/>
    </source>
</evidence>
<dbReference type="AlphaFoldDB" id="A0A4U7B281"/>
<dbReference type="EMBL" id="PTQR01000081">
    <property type="protein sequence ID" value="TKX21427.1"/>
    <property type="molecule type" value="Genomic_DNA"/>
</dbReference>
<proteinExistence type="predicted"/>
<accession>A0A4U7B281</accession>
<dbReference type="Proteomes" id="UP000308133">
    <property type="component" value="Unassembled WGS sequence"/>
</dbReference>
<name>A0A4U7B281_9PEZI</name>
<organism evidence="1 2">
    <name type="scientific">Elsinoe australis</name>
    <dbReference type="NCBI Taxonomy" id="40998"/>
    <lineage>
        <taxon>Eukaryota</taxon>
        <taxon>Fungi</taxon>
        <taxon>Dikarya</taxon>
        <taxon>Ascomycota</taxon>
        <taxon>Pezizomycotina</taxon>
        <taxon>Dothideomycetes</taxon>
        <taxon>Dothideomycetidae</taxon>
        <taxon>Myriangiales</taxon>
        <taxon>Elsinoaceae</taxon>
        <taxon>Elsinoe</taxon>
    </lineage>
</organism>